<proteinExistence type="predicted"/>
<sequence>MPVHSDKKTSFESFVILTVGSGSAMNTEFLFAPVIT</sequence>
<organism evidence="1 2">
    <name type="scientific">Lactococcus lactis subsp. lactis</name>
    <name type="common">Streptococcus lactis</name>
    <dbReference type="NCBI Taxonomy" id="1360"/>
    <lineage>
        <taxon>Bacteria</taxon>
        <taxon>Bacillati</taxon>
        <taxon>Bacillota</taxon>
        <taxon>Bacilli</taxon>
        <taxon>Lactobacillales</taxon>
        <taxon>Streptococcaceae</taxon>
        <taxon>Lactococcus</taxon>
    </lineage>
</organism>
<protein>
    <submittedName>
        <fullName evidence="1">Uncharacterized protein</fullName>
    </submittedName>
</protein>
<dbReference type="EMBL" id="BBSI01000042">
    <property type="protein sequence ID" value="GAM81823.1"/>
    <property type="molecule type" value="Genomic_DNA"/>
</dbReference>
<evidence type="ECO:0000313" key="1">
    <source>
        <dbReference type="EMBL" id="GAM81823.1"/>
    </source>
</evidence>
<dbReference type="Proteomes" id="UP000031847">
    <property type="component" value="Unassembled WGS sequence"/>
</dbReference>
<name>A0A0B8R3K7_LACLL</name>
<dbReference type="AlphaFoldDB" id="A0A0B8R3K7"/>
<gene>
    <name evidence="1" type="ORF">JCM5805K_2945</name>
</gene>
<accession>A0A0B8R3K7</accession>
<comment type="caution">
    <text evidence="1">The sequence shown here is derived from an EMBL/GenBank/DDBJ whole genome shotgun (WGS) entry which is preliminary data.</text>
</comment>
<evidence type="ECO:0000313" key="2">
    <source>
        <dbReference type="Proteomes" id="UP000031847"/>
    </source>
</evidence>
<reference evidence="1 2" key="1">
    <citation type="submission" date="2015-01" db="EMBL/GenBank/DDBJ databases">
        <title>Lactococcus lactis subsp.lactis JCM 5805 whole genome shotgun sequence.</title>
        <authorList>
            <person name="Fujii T."/>
            <person name="Tomita Y."/>
            <person name="Ikushima S."/>
            <person name="Fujiwara D."/>
        </authorList>
    </citation>
    <scope>NUCLEOTIDE SEQUENCE [LARGE SCALE GENOMIC DNA]</scope>
    <source>
        <strain evidence="1 2">JCM 5805</strain>
    </source>
</reference>